<feature type="region of interest" description="Disordered" evidence="1">
    <location>
        <begin position="31"/>
        <end position="50"/>
    </location>
</feature>
<dbReference type="AlphaFoldDB" id="A0A2P5CYG4"/>
<protein>
    <submittedName>
        <fullName evidence="3">Uncharacterized protein</fullName>
    </submittedName>
</protein>
<dbReference type="Proteomes" id="UP000237000">
    <property type="component" value="Unassembled WGS sequence"/>
</dbReference>
<dbReference type="EMBL" id="JXTC01000315">
    <property type="protein sequence ID" value="PON66084.1"/>
    <property type="molecule type" value="Genomic_DNA"/>
</dbReference>
<organism evidence="3 4">
    <name type="scientific">Trema orientale</name>
    <name type="common">Charcoal tree</name>
    <name type="synonym">Celtis orientalis</name>
    <dbReference type="NCBI Taxonomy" id="63057"/>
    <lineage>
        <taxon>Eukaryota</taxon>
        <taxon>Viridiplantae</taxon>
        <taxon>Streptophyta</taxon>
        <taxon>Embryophyta</taxon>
        <taxon>Tracheophyta</taxon>
        <taxon>Spermatophyta</taxon>
        <taxon>Magnoliopsida</taxon>
        <taxon>eudicotyledons</taxon>
        <taxon>Gunneridae</taxon>
        <taxon>Pentapetalae</taxon>
        <taxon>rosids</taxon>
        <taxon>fabids</taxon>
        <taxon>Rosales</taxon>
        <taxon>Cannabaceae</taxon>
        <taxon>Trema</taxon>
    </lineage>
</organism>
<keyword evidence="4" id="KW-1185">Reference proteome</keyword>
<evidence type="ECO:0000313" key="4">
    <source>
        <dbReference type="Proteomes" id="UP000237000"/>
    </source>
</evidence>
<dbReference type="InParanoid" id="A0A2P5CYG4"/>
<evidence type="ECO:0000256" key="1">
    <source>
        <dbReference type="SAM" id="MobiDB-lite"/>
    </source>
</evidence>
<proteinExistence type="predicted"/>
<evidence type="ECO:0000313" key="3">
    <source>
        <dbReference type="EMBL" id="PON66084.1"/>
    </source>
</evidence>
<gene>
    <name evidence="3" type="ORF">TorRG33x02_268940</name>
</gene>
<dbReference type="OrthoDB" id="10283235at2759"/>
<feature type="signal peptide" evidence="2">
    <location>
        <begin position="1"/>
        <end position="19"/>
    </location>
</feature>
<feature type="compositionally biased region" description="Basic and acidic residues" evidence="1">
    <location>
        <begin position="39"/>
        <end position="50"/>
    </location>
</feature>
<feature type="chain" id="PRO_5015128832" evidence="2">
    <location>
        <begin position="20"/>
        <end position="106"/>
    </location>
</feature>
<accession>A0A2P5CYG4</accession>
<evidence type="ECO:0000256" key="2">
    <source>
        <dbReference type="SAM" id="SignalP"/>
    </source>
</evidence>
<keyword evidence="2" id="KW-0732">Signal</keyword>
<comment type="caution">
    <text evidence="3">The sequence shown here is derived from an EMBL/GenBank/DDBJ whole genome shotgun (WGS) entry which is preliminary data.</text>
</comment>
<name>A0A2P5CYG4_TREOI</name>
<reference evidence="4" key="1">
    <citation type="submission" date="2016-06" db="EMBL/GenBank/DDBJ databases">
        <title>Parallel loss of symbiosis genes in relatives of nitrogen-fixing non-legume Parasponia.</title>
        <authorList>
            <person name="Van Velzen R."/>
            <person name="Holmer R."/>
            <person name="Bu F."/>
            <person name="Rutten L."/>
            <person name="Van Zeijl A."/>
            <person name="Liu W."/>
            <person name="Santuari L."/>
            <person name="Cao Q."/>
            <person name="Sharma T."/>
            <person name="Shen D."/>
            <person name="Roswanjaya Y."/>
            <person name="Wardhani T."/>
            <person name="Kalhor M.S."/>
            <person name="Jansen J."/>
            <person name="Van den Hoogen J."/>
            <person name="Gungor B."/>
            <person name="Hartog M."/>
            <person name="Hontelez J."/>
            <person name="Verver J."/>
            <person name="Yang W.-C."/>
            <person name="Schijlen E."/>
            <person name="Repin R."/>
            <person name="Schilthuizen M."/>
            <person name="Schranz E."/>
            <person name="Heidstra R."/>
            <person name="Miyata K."/>
            <person name="Fedorova E."/>
            <person name="Kohlen W."/>
            <person name="Bisseling T."/>
            <person name="Smit S."/>
            <person name="Geurts R."/>
        </authorList>
    </citation>
    <scope>NUCLEOTIDE SEQUENCE [LARGE SCALE GENOMIC DNA]</scope>
    <source>
        <strain evidence="4">cv. RG33-2</strain>
    </source>
</reference>
<sequence length="106" mass="11678">MLAIVAFLVISNLIIYVKVLERTELPFHATVEESGPPKARPETEGEISAKGEEVDPEVVVLGLAMCGQIHPVSQIVDDAYMCNRNHKSCFANVDLACEVQNKEHKC</sequence>